<dbReference type="Proteomes" id="UP001598251">
    <property type="component" value="Unassembled WGS sequence"/>
</dbReference>
<dbReference type="SUPFAM" id="SSF56059">
    <property type="entry name" value="Glutathione synthetase ATP-binding domain-like"/>
    <property type="match status" value="1"/>
</dbReference>
<keyword evidence="3 4" id="KW-0067">ATP-binding</keyword>
<evidence type="ECO:0000259" key="5">
    <source>
        <dbReference type="PROSITE" id="PS50975"/>
    </source>
</evidence>
<name>A0ABW6E8X8_9ACTN</name>
<sequence length="415" mass="43379">MPTAVLVMGCGLRSGHGRDQIRLLHEQARRRGLDLIGAEKPANLSFADASRFSALVPCEVEDAAAAAATMKSVDAEFAGVLAFRDLCVEPLAEVARTLGIPAISPAAARTTRNKDLSRDRLREAGLPQPAAALVRDVAEAREFLDATPPGPWILKPRDGMGSAQVDLVRSAADLEQAFDGRPQGSPALIEEFVPGPEFSADGVVVGGVPVITALAQKSMGPSFVETGHRIPADLSDAQTALVDAQMKVALPAVGLTRGPFHVEFWTNGTGVVLGEIHARPGGAFIPTMAEYARPGLEMYGLYLDDVLGRPAQALPPTTRSAGMRHLIVRPPGRLASVSGWDEAVSVDQCVASGLLVGPGDRIGPVTWSADRHGFVVVEGASGAEVDAGLDRIESGIGFEVTEEEPPGPVSSPPAP</sequence>
<dbReference type="PANTHER" id="PTHR43585">
    <property type="entry name" value="FUMIPYRROLE BIOSYNTHESIS PROTEIN C"/>
    <property type="match status" value="1"/>
</dbReference>
<evidence type="ECO:0000256" key="3">
    <source>
        <dbReference type="ARBA" id="ARBA00022840"/>
    </source>
</evidence>
<dbReference type="PANTHER" id="PTHR43585:SF2">
    <property type="entry name" value="ATP-GRASP ENZYME FSQD"/>
    <property type="match status" value="1"/>
</dbReference>
<dbReference type="InterPro" id="IPR011761">
    <property type="entry name" value="ATP-grasp"/>
</dbReference>
<dbReference type="Gene3D" id="3.30.470.20">
    <property type="entry name" value="ATP-grasp fold, B domain"/>
    <property type="match status" value="1"/>
</dbReference>
<organism evidence="6 7">
    <name type="scientific">Streptomyces sindenensis</name>
    <dbReference type="NCBI Taxonomy" id="67363"/>
    <lineage>
        <taxon>Bacteria</taxon>
        <taxon>Bacillati</taxon>
        <taxon>Actinomycetota</taxon>
        <taxon>Actinomycetes</taxon>
        <taxon>Kitasatosporales</taxon>
        <taxon>Streptomycetaceae</taxon>
        <taxon>Streptomyces</taxon>
    </lineage>
</organism>
<dbReference type="EMBL" id="JBHXOF010000001">
    <property type="protein sequence ID" value="MFD4211754.1"/>
    <property type="molecule type" value="Genomic_DNA"/>
</dbReference>
<dbReference type="PROSITE" id="PS50975">
    <property type="entry name" value="ATP_GRASP"/>
    <property type="match status" value="1"/>
</dbReference>
<keyword evidence="2 4" id="KW-0547">Nucleotide-binding</keyword>
<proteinExistence type="predicted"/>
<evidence type="ECO:0000256" key="2">
    <source>
        <dbReference type="ARBA" id="ARBA00022741"/>
    </source>
</evidence>
<feature type="domain" description="ATP-grasp" evidence="5">
    <location>
        <begin position="118"/>
        <end position="307"/>
    </location>
</feature>
<dbReference type="Gene3D" id="3.40.50.20">
    <property type="match status" value="1"/>
</dbReference>
<dbReference type="Pfam" id="PF18603">
    <property type="entry name" value="LAL_C2"/>
    <property type="match status" value="1"/>
</dbReference>
<dbReference type="InterPro" id="IPR040570">
    <property type="entry name" value="LAL_C2"/>
</dbReference>
<keyword evidence="1" id="KW-0436">Ligase</keyword>
<dbReference type="Pfam" id="PF13535">
    <property type="entry name" value="ATP-grasp_4"/>
    <property type="match status" value="1"/>
</dbReference>
<evidence type="ECO:0000313" key="7">
    <source>
        <dbReference type="Proteomes" id="UP001598251"/>
    </source>
</evidence>
<gene>
    <name evidence="6" type="ORF">ACFWSS_02425</name>
</gene>
<protein>
    <submittedName>
        <fullName evidence="6">ATP-grasp domain-containing protein</fullName>
    </submittedName>
</protein>
<evidence type="ECO:0000256" key="4">
    <source>
        <dbReference type="PROSITE-ProRule" id="PRU00409"/>
    </source>
</evidence>
<evidence type="ECO:0000313" key="6">
    <source>
        <dbReference type="EMBL" id="MFD4211754.1"/>
    </source>
</evidence>
<reference evidence="6 7" key="1">
    <citation type="submission" date="2024-09" db="EMBL/GenBank/DDBJ databases">
        <title>The Natural Products Discovery Center: Release of the First 8490 Sequenced Strains for Exploring Actinobacteria Biosynthetic Diversity.</title>
        <authorList>
            <person name="Kalkreuter E."/>
            <person name="Kautsar S.A."/>
            <person name="Yang D."/>
            <person name="Bader C.D."/>
            <person name="Teijaro C.N."/>
            <person name="Fluegel L."/>
            <person name="Davis C.M."/>
            <person name="Simpson J.R."/>
            <person name="Lauterbach L."/>
            <person name="Steele A.D."/>
            <person name="Gui C."/>
            <person name="Meng S."/>
            <person name="Li G."/>
            <person name="Viehrig K."/>
            <person name="Ye F."/>
            <person name="Su P."/>
            <person name="Kiefer A.F."/>
            <person name="Nichols A."/>
            <person name="Cepeda A.J."/>
            <person name="Yan W."/>
            <person name="Fan B."/>
            <person name="Jiang Y."/>
            <person name="Adhikari A."/>
            <person name="Zheng C.-J."/>
            <person name="Schuster L."/>
            <person name="Cowan T.M."/>
            <person name="Smanski M.J."/>
            <person name="Chevrette M.G."/>
            <person name="De Carvalho L.P.S."/>
            <person name="Shen B."/>
        </authorList>
    </citation>
    <scope>NUCLEOTIDE SEQUENCE [LARGE SCALE GENOMIC DNA]</scope>
    <source>
        <strain evidence="6 7">NPDC058546</strain>
    </source>
</reference>
<dbReference type="RefSeq" id="WP_382827185.1">
    <property type="nucleotide sequence ID" value="NZ_JBHXLY010000016.1"/>
</dbReference>
<comment type="caution">
    <text evidence="6">The sequence shown here is derived from an EMBL/GenBank/DDBJ whole genome shotgun (WGS) entry which is preliminary data.</text>
</comment>
<accession>A0ABW6E8X8</accession>
<dbReference type="InterPro" id="IPR052032">
    <property type="entry name" value="ATP-dep_AA_Ligase"/>
</dbReference>
<keyword evidence="7" id="KW-1185">Reference proteome</keyword>
<evidence type="ECO:0000256" key="1">
    <source>
        <dbReference type="ARBA" id="ARBA00022598"/>
    </source>
</evidence>